<protein>
    <submittedName>
        <fullName evidence="2">Uncharacterized protein</fullName>
    </submittedName>
</protein>
<proteinExistence type="predicted"/>
<evidence type="ECO:0000256" key="1">
    <source>
        <dbReference type="SAM" id="MobiDB-lite"/>
    </source>
</evidence>
<dbReference type="EMBL" id="GBRH01276869">
    <property type="protein sequence ID" value="JAD21026.1"/>
    <property type="molecule type" value="Transcribed_RNA"/>
</dbReference>
<dbReference type="AlphaFoldDB" id="A0A0A8Y3V8"/>
<reference evidence="2" key="1">
    <citation type="submission" date="2014-09" db="EMBL/GenBank/DDBJ databases">
        <authorList>
            <person name="Magalhaes I.L.F."/>
            <person name="Oliveira U."/>
            <person name="Santos F.R."/>
            <person name="Vidigal T.H.D.A."/>
            <person name="Brescovit A.D."/>
            <person name="Santos A.J."/>
        </authorList>
    </citation>
    <scope>NUCLEOTIDE SEQUENCE</scope>
    <source>
        <tissue evidence="2">Shoot tissue taken approximately 20 cm above the soil surface</tissue>
    </source>
</reference>
<sequence>MLLPGHRTVLAEPVPLRHGGP</sequence>
<feature type="region of interest" description="Disordered" evidence="1">
    <location>
        <begin position="1"/>
        <end position="21"/>
    </location>
</feature>
<name>A0A0A8Y3V8_ARUDO</name>
<reference evidence="2" key="2">
    <citation type="journal article" date="2015" name="Data Brief">
        <title>Shoot transcriptome of the giant reed, Arundo donax.</title>
        <authorList>
            <person name="Barrero R.A."/>
            <person name="Guerrero F.D."/>
            <person name="Moolhuijzen P."/>
            <person name="Goolsby J.A."/>
            <person name="Tidwell J."/>
            <person name="Bellgard S.E."/>
            <person name="Bellgard M.I."/>
        </authorList>
    </citation>
    <scope>NUCLEOTIDE SEQUENCE</scope>
    <source>
        <tissue evidence="2">Shoot tissue taken approximately 20 cm above the soil surface</tissue>
    </source>
</reference>
<accession>A0A0A8Y3V8</accession>
<evidence type="ECO:0000313" key="2">
    <source>
        <dbReference type="EMBL" id="JAD21026.1"/>
    </source>
</evidence>
<organism evidence="2">
    <name type="scientific">Arundo donax</name>
    <name type="common">Giant reed</name>
    <name type="synonym">Donax arundinaceus</name>
    <dbReference type="NCBI Taxonomy" id="35708"/>
    <lineage>
        <taxon>Eukaryota</taxon>
        <taxon>Viridiplantae</taxon>
        <taxon>Streptophyta</taxon>
        <taxon>Embryophyta</taxon>
        <taxon>Tracheophyta</taxon>
        <taxon>Spermatophyta</taxon>
        <taxon>Magnoliopsida</taxon>
        <taxon>Liliopsida</taxon>
        <taxon>Poales</taxon>
        <taxon>Poaceae</taxon>
        <taxon>PACMAD clade</taxon>
        <taxon>Arundinoideae</taxon>
        <taxon>Arundineae</taxon>
        <taxon>Arundo</taxon>
    </lineage>
</organism>